<dbReference type="AlphaFoldDB" id="A0A0F9Q4K7"/>
<sequence length="136" mass="15797">MRSHKPVPLEERCENTVFDPRILGGHRCYRRYKLKENGKQWCKAHAPSTRNAKRQAQHEEWEQRQVVFLQQRAEKAERERRSDCYTDLLEACRDGLGLLVTHLGDRLDGTYQAVRAIMEEAIAKADPPGPTIRGKE</sequence>
<accession>A0A0F9Q4K7</accession>
<reference evidence="1" key="1">
    <citation type="journal article" date="2015" name="Nature">
        <title>Complex archaea that bridge the gap between prokaryotes and eukaryotes.</title>
        <authorList>
            <person name="Spang A."/>
            <person name="Saw J.H."/>
            <person name="Jorgensen S.L."/>
            <person name="Zaremba-Niedzwiedzka K."/>
            <person name="Martijn J."/>
            <person name="Lind A.E."/>
            <person name="van Eijk R."/>
            <person name="Schleper C."/>
            <person name="Guy L."/>
            <person name="Ettema T.J."/>
        </authorList>
    </citation>
    <scope>NUCLEOTIDE SEQUENCE</scope>
</reference>
<organism evidence="1">
    <name type="scientific">marine sediment metagenome</name>
    <dbReference type="NCBI Taxonomy" id="412755"/>
    <lineage>
        <taxon>unclassified sequences</taxon>
        <taxon>metagenomes</taxon>
        <taxon>ecological metagenomes</taxon>
    </lineage>
</organism>
<protein>
    <submittedName>
        <fullName evidence="1">Uncharacterized protein</fullName>
    </submittedName>
</protein>
<dbReference type="EMBL" id="LAZR01002298">
    <property type="protein sequence ID" value="KKN31867.1"/>
    <property type="molecule type" value="Genomic_DNA"/>
</dbReference>
<name>A0A0F9Q4K7_9ZZZZ</name>
<comment type="caution">
    <text evidence="1">The sequence shown here is derived from an EMBL/GenBank/DDBJ whole genome shotgun (WGS) entry which is preliminary data.</text>
</comment>
<proteinExistence type="predicted"/>
<evidence type="ECO:0000313" key="1">
    <source>
        <dbReference type="EMBL" id="KKN31867.1"/>
    </source>
</evidence>
<gene>
    <name evidence="1" type="ORF">LCGC14_0819910</name>
</gene>